<accession>S8EC48</accession>
<dbReference type="CDD" id="cd07026">
    <property type="entry name" value="Ribosomal_L20"/>
    <property type="match status" value="1"/>
</dbReference>
<keyword evidence="3 4" id="KW-0687">Ribonucleoprotein</keyword>
<protein>
    <recommendedName>
        <fullName evidence="5">50S ribosomal protein L20</fullName>
    </recommendedName>
</protein>
<evidence type="ECO:0000256" key="5">
    <source>
        <dbReference type="RuleBase" id="RU004311"/>
    </source>
</evidence>
<reference evidence="6 7" key="1">
    <citation type="journal article" date="2013" name="BMC Genomics">
        <title>The miniature genome of a carnivorous plant Genlisea aurea contains a low number of genes and short non-coding sequences.</title>
        <authorList>
            <person name="Leushkin E.V."/>
            <person name="Sutormin R.A."/>
            <person name="Nabieva E.R."/>
            <person name="Penin A.A."/>
            <person name="Kondrashov A.S."/>
            <person name="Logacheva M.D."/>
        </authorList>
    </citation>
    <scope>NUCLEOTIDE SEQUENCE [LARGE SCALE GENOMIC DNA]</scope>
</reference>
<proteinExistence type="inferred from homology"/>
<dbReference type="OrthoDB" id="512793at2759"/>
<dbReference type="HAMAP" id="MF_00382">
    <property type="entry name" value="Ribosomal_bL20"/>
    <property type="match status" value="1"/>
</dbReference>
<dbReference type="NCBIfam" id="TIGR01032">
    <property type="entry name" value="rplT_bact"/>
    <property type="match status" value="1"/>
</dbReference>
<keyword evidence="5" id="KW-0699">rRNA-binding</keyword>
<dbReference type="EMBL" id="AUSU01000416">
    <property type="protein sequence ID" value="EPS73503.1"/>
    <property type="molecule type" value="Genomic_DNA"/>
</dbReference>
<dbReference type="GO" id="GO:0006412">
    <property type="term" value="P:translation"/>
    <property type="evidence" value="ECO:0007669"/>
    <property type="project" value="InterPro"/>
</dbReference>
<comment type="similarity">
    <text evidence="1 4">Belongs to the bacterial ribosomal protein bL20 family.</text>
</comment>
<comment type="caution">
    <text evidence="6">The sequence shown here is derived from an EMBL/GenBank/DDBJ whole genome shotgun (WGS) entry which is preliminary data.</text>
</comment>
<dbReference type="Proteomes" id="UP000015453">
    <property type="component" value="Unassembled WGS sequence"/>
</dbReference>
<comment type="function">
    <text evidence="5">Binds directly to 23S ribosomal RNA and is necessary for the in vitro assembly process of the 50S ribosomal subunit. It is not involved in the protein synthesizing functions of that subunit.</text>
</comment>
<evidence type="ECO:0000313" key="7">
    <source>
        <dbReference type="Proteomes" id="UP000015453"/>
    </source>
</evidence>
<keyword evidence="2 4" id="KW-0689">Ribosomal protein</keyword>
<dbReference type="InterPro" id="IPR005813">
    <property type="entry name" value="Ribosomal_bL20"/>
</dbReference>
<evidence type="ECO:0000313" key="6">
    <source>
        <dbReference type="EMBL" id="EPS73503.1"/>
    </source>
</evidence>
<gene>
    <name evidence="6" type="ORF">M569_01284</name>
</gene>
<dbReference type="Gene3D" id="6.10.160.10">
    <property type="match status" value="1"/>
</dbReference>
<dbReference type="PANTHER" id="PTHR10986">
    <property type="entry name" value="39S RIBOSOMAL PROTEIN L20"/>
    <property type="match status" value="1"/>
</dbReference>
<evidence type="ECO:0000256" key="2">
    <source>
        <dbReference type="ARBA" id="ARBA00022980"/>
    </source>
</evidence>
<dbReference type="InterPro" id="IPR035566">
    <property type="entry name" value="Ribosomal_protein_bL20_C"/>
</dbReference>
<feature type="non-terminal residue" evidence="6">
    <location>
        <position position="115"/>
    </location>
</feature>
<name>S8EC48_9LAMI</name>
<evidence type="ECO:0000256" key="1">
    <source>
        <dbReference type="ARBA" id="ARBA00007698"/>
    </source>
</evidence>
<evidence type="ECO:0000256" key="3">
    <source>
        <dbReference type="ARBA" id="ARBA00023274"/>
    </source>
</evidence>
<dbReference type="GO" id="GO:0003735">
    <property type="term" value="F:structural constituent of ribosome"/>
    <property type="evidence" value="ECO:0007669"/>
    <property type="project" value="InterPro"/>
</dbReference>
<dbReference type="GO" id="GO:0019843">
    <property type="term" value="F:rRNA binding"/>
    <property type="evidence" value="ECO:0007669"/>
    <property type="project" value="UniProtKB-KW"/>
</dbReference>
<organism evidence="6 7">
    <name type="scientific">Genlisea aurea</name>
    <dbReference type="NCBI Taxonomy" id="192259"/>
    <lineage>
        <taxon>Eukaryota</taxon>
        <taxon>Viridiplantae</taxon>
        <taxon>Streptophyta</taxon>
        <taxon>Embryophyta</taxon>
        <taxon>Tracheophyta</taxon>
        <taxon>Spermatophyta</taxon>
        <taxon>Magnoliopsida</taxon>
        <taxon>eudicotyledons</taxon>
        <taxon>Gunneridae</taxon>
        <taxon>Pentapetalae</taxon>
        <taxon>asterids</taxon>
        <taxon>lamiids</taxon>
        <taxon>Lamiales</taxon>
        <taxon>Lentibulariaceae</taxon>
        <taxon>Genlisea</taxon>
    </lineage>
</organism>
<evidence type="ECO:0000256" key="4">
    <source>
        <dbReference type="RuleBase" id="RU000561"/>
    </source>
</evidence>
<keyword evidence="5" id="KW-0694">RNA-binding</keyword>
<dbReference type="GO" id="GO:1990904">
    <property type="term" value="C:ribonucleoprotein complex"/>
    <property type="evidence" value="ECO:0007669"/>
    <property type="project" value="UniProtKB-KW"/>
</dbReference>
<dbReference type="GO" id="GO:0005840">
    <property type="term" value="C:ribosome"/>
    <property type="evidence" value="ECO:0007669"/>
    <property type="project" value="UniProtKB-KW"/>
</dbReference>
<dbReference type="AlphaFoldDB" id="S8EC48"/>
<dbReference type="Pfam" id="PF00453">
    <property type="entry name" value="Ribosomal_L20"/>
    <property type="match status" value="1"/>
</dbReference>
<keyword evidence="7" id="KW-1185">Reference proteome</keyword>
<dbReference type="SUPFAM" id="SSF74731">
    <property type="entry name" value="Ribosomal protein L20"/>
    <property type="match status" value="1"/>
</dbReference>
<dbReference type="Gene3D" id="1.10.1900.20">
    <property type="entry name" value="Ribosomal protein L20"/>
    <property type="match status" value="1"/>
</dbReference>
<dbReference type="PRINTS" id="PR00062">
    <property type="entry name" value="RIBOSOMALL20"/>
</dbReference>
<sequence>MTRIKRGFVARKRRQRIINLAKGFVGSHSRIFIAANQQVMKSGRYSYFDRRKKKGFFRSLWINRMKTYLKNAALKKKKMFYNLMINKMKEKKIILNRKIISEVMLKDLDAFEKFL</sequence>